<protein>
    <submittedName>
        <fullName evidence="1">Uncharacterized protein</fullName>
    </submittedName>
</protein>
<proteinExistence type="predicted"/>
<keyword evidence="2" id="KW-1185">Reference proteome</keyword>
<dbReference type="EMBL" id="JAPJUH010000002">
    <property type="protein sequence ID" value="MCX3264221.1"/>
    <property type="molecule type" value="Genomic_DNA"/>
</dbReference>
<dbReference type="Proteomes" id="UP001142592">
    <property type="component" value="Unassembled WGS sequence"/>
</dbReference>
<organism evidence="1 2">
    <name type="scientific">Pedobacter agri</name>
    <dbReference type="NCBI Taxonomy" id="454586"/>
    <lineage>
        <taxon>Bacteria</taxon>
        <taxon>Pseudomonadati</taxon>
        <taxon>Bacteroidota</taxon>
        <taxon>Sphingobacteriia</taxon>
        <taxon>Sphingobacteriales</taxon>
        <taxon>Sphingobacteriaceae</taxon>
        <taxon>Pedobacter</taxon>
    </lineage>
</organism>
<name>A0A9X3I7Z6_9SPHI</name>
<dbReference type="RefSeq" id="WP_029204030.1">
    <property type="nucleotide sequence ID" value="NZ_JAPJUH010000002.1"/>
</dbReference>
<evidence type="ECO:0000313" key="1">
    <source>
        <dbReference type="EMBL" id="MCX3264221.1"/>
    </source>
</evidence>
<sequence>MERAPIYLKYPLKYRETNFNFVAIKGAVRHEATKPHANKLNPLVCGCAASDQDVSVWSPAELSFSYRHFPPLFWA</sequence>
<evidence type="ECO:0000313" key="2">
    <source>
        <dbReference type="Proteomes" id="UP001142592"/>
    </source>
</evidence>
<comment type="caution">
    <text evidence="1">The sequence shown here is derived from an EMBL/GenBank/DDBJ whole genome shotgun (WGS) entry which is preliminary data.</text>
</comment>
<reference evidence="1" key="1">
    <citation type="submission" date="2022-11" db="EMBL/GenBank/DDBJ databases">
        <authorList>
            <person name="Graham C."/>
            <person name="Newman J.D."/>
        </authorList>
    </citation>
    <scope>NUCLEOTIDE SEQUENCE</scope>
    <source>
        <strain evidence="1">DSM 19486</strain>
    </source>
</reference>
<dbReference type="AlphaFoldDB" id="A0A9X3I7Z6"/>
<gene>
    <name evidence="1" type="ORF">OQZ29_05655</name>
</gene>
<accession>A0A9X3I7Z6</accession>